<keyword evidence="2" id="KW-0121">Carboxypeptidase</keyword>
<dbReference type="InterPro" id="IPR003507">
    <property type="entry name" value="S66_fam"/>
</dbReference>
<evidence type="ECO:0000256" key="2">
    <source>
        <dbReference type="ARBA" id="ARBA00022645"/>
    </source>
</evidence>
<dbReference type="GO" id="GO:0006508">
    <property type="term" value="P:proteolysis"/>
    <property type="evidence" value="ECO:0007669"/>
    <property type="project" value="UniProtKB-KW"/>
</dbReference>
<dbReference type="Pfam" id="PF02016">
    <property type="entry name" value="Peptidase_S66"/>
    <property type="match status" value="1"/>
</dbReference>
<name>A0A071M260_9BURK</name>
<proteinExistence type="inferred from homology"/>
<evidence type="ECO:0000256" key="1">
    <source>
        <dbReference type="ARBA" id="ARBA00010233"/>
    </source>
</evidence>
<dbReference type="InterPro" id="IPR040449">
    <property type="entry name" value="Peptidase_S66_N"/>
</dbReference>
<dbReference type="EMBL" id="JJOA01000076">
    <property type="protein sequence ID" value="KEA54878.1"/>
    <property type="molecule type" value="Genomic_DNA"/>
</dbReference>
<dbReference type="Gene3D" id="3.50.30.60">
    <property type="entry name" value="LD-carboxypeptidase A C-terminal domain-like"/>
    <property type="match status" value="1"/>
</dbReference>
<evidence type="ECO:0000259" key="8">
    <source>
        <dbReference type="Pfam" id="PF17676"/>
    </source>
</evidence>
<dbReference type="SUPFAM" id="SSF141986">
    <property type="entry name" value="LD-carboxypeptidase A C-terminal domain-like"/>
    <property type="match status" value="1"/>
</dbReference>
<feature type="domain" description="LD-carboxypeptidase N-terminal" evidence="7">
    <location>
        <begin position="8"/>
        <end position="122"/>
    </location>
</feature>
<comment type="similarity">
    <text evidence="1">Belongs to the peptidase S66 family.</text>
</comment>
<accession>A0A071M260</accession>
<comment type="caution">
    <text evidence="9">The sequence shown here is derived from an EMBL/GenBank/DDBJ whole genome shotgun (WGS) entry which is preliminary data.</text>
</comment>
<keyword evidence="3" id="KW-0645">Protease</keyword>
<evidence type="ECO:0000259" key="7">
    <source>
        <dbReference type="Pfam" id="PF02016"/>
    </source>
</evidence>
<feature type="active site" description="Nucleophile" evidence="6">
    <location>
        <position position="102"/>
    </location>
</feature>
<dbReference type="Pfam" id="PF17676">
    <property type="entry name" value="Peptidase_S66C"/>
    <property type="match status" value="1"/>
</dbReference>
<dbReference type="OrthoDB" id="9807329at2"/>
<protein>
    <submittedName>
        <fullName evidence="9">Peptidase S66</fullName>
    </submittedName>
</protein>
<evidence type="ECO:0000256" key="5">
    <source>
        <dbReference type="ARBA" id="ARBA00022825"/>
    </source>
</evidence>
<dbReference type="Gene3D" id="3.40.50.10740">
    <property type="entry name" value="Class I glutamine amidotransferase-like"/>
    <property type="match status" value="1"/>
</dbReference>
<dbReference type="InterPro" id="IPR029062">
    <property type="entry name" value="Class_I_gatase-like"/>
</dbReference>
<dbReference type="AlphaFoldDB" id="A0A071M260"/>
<evidence type="ECO:0000256" key="4">
    <source>
        <dbReference type="ARBA" id="ARBA00022801"/>
    </source>
</evidence>
<keyword evidence="4" id="KW-0378">Hydrolase</keyword>
<dbReference type="PANTHER" id="PTHR30237:SF2">
    <property type="entry name" value="MUREIN TETRAPEPTIDE CARBOXYPEPTIDASE"/>
    <property type="match status" value="1"/>
</dbReference>
<feature type="active site" description="Charge relay system" evidence="6">
    <location>
        <position position="265"/>
    </location>
</feature>
<dbReference type="CDD" id="cd07025">
    <property type="entry name" value="Peptidase_S66"/>
    <property type="match status" value="1"/>
</dbReference>
<dbReference type="GO" id="GO:0004180">
    <property type="term" value="F:carboxypeptidase activity"/>
    <property type="evidence" value="ECO:0007669"/>
    <property type="project" value="UniProtKB-KW"/>
</dbReference>
<feature type="active site" description="Charge relay system" evidence="6">
    <location>
        <position position="196"/>
    </location>
</feature>
<dbReference type="PIRSF" id="PIRSF028757">
    <property type="entry name" value="LD-carboxypeptidase"/>
    <property type="match status" value="1"/>
</dbReference>
<dbReference type="MEROPS" id="S66.001"/>
<dbReference type="GO" id="GO:0008236">
    <property type="term" value="F:serine-type peptidase activity"/>
    <property type="evidence" value="ECO:0007669"/>
    <property type="project" value="UniProtKB-KW"/>
</dbReference>
<dbReference type="InterPro" id="IPR027478">
    <property type="entry name" value="LdcA_N"/>
</dbReference>
<sequence>MIEQGKRVAVVAPAGIPDRGNLARAVSLLESWGFSVSVGAHVPDRFRYLAGSHQDRIDDLLAALSDPAVDIVWIARGGYGSTHVLPALPTTVPRKKTVIGFSDATALFCALKQIPDVNVIHGPTLNGLATKVDEESRLSVLGALTGVSPTPLPLERLHGSADSIGGPLVGGNITVLASMAGSRWQPRFRDSIVVLEDVTELAYRIDRSIMTMRHAGIFDGARAIVLGDFIRCSLPDGANYLLTDVLLDVLAPLGAPIYGGLPVGHGQRNLSWVVGRPAEIRGGILLR</sequence>
<feature type="domain" description="LD-carboxypeptidase C-terminal" evidence="8">
    <location>
        <begin position="166"/>
        <end position="280"/>
    </location>
</feature>
<dbReference type="SUPFAM" id="SSF52317">
    <property type="entry name" value="Class I glutamine amidotransferase-like"/>
    <property type="match status" value="1"/>
</dbReference>
<evidence type="ECO:0000256" key="3">
    <source>
        <dbReference type="ARBA" id="ARBA00022670"/>
    </source>
</evidence>
<gene>
    <name evidence="9" type="ORF">DT99_34755</name>
</gene>
<evidence type="ECO:0000256" key="6">
    <source>
        <dbReference type="PIRSR" id="PIRSR028757-1"/>
    </source>
</evidence>
<dbReference type="InterPro" id="IPR027461">
    <property type="entry name" value="Carboxypeptidase_A_C_sf"/>
</dbReference>
<dbReference type="InterPro" id="IPR040921">
    <property type="entry name" value="Peptidase_S66C"/>
</dbReference>
<keyword evidence="5" id="KW-0720">Serine protease</keyword>
<organism evidence="9">
    <name type="scientific">Burkholderia cenocepacia</name>
    <dbReference type="NCBI Taxonomy" id="95486"/>
    <lineage>
        <taxon>Bacteria</taxon>
        <taxon>Pseudomonadati</taxon>
        <taxon>Pseudomonadota</taxon>
        <taxon>Betaproteobacteria</taxon>
        <taxon>Burkholderiales</taxon>
        <taxon>Burkholderiaceae</taxon>
        <taxon>Burkholderia</taxon>
        <taxon>Burkholderia cepacia complex</taxon>
    </lineage>
</organism>
<evidence type="ECO:0000313" key="9">
    <source>
        <dbReference type="EMBL" id="KEA54878.1"/>
    </source>
</evidence>
<dbReference type="PANTHER" id="PTHR30237">
    <property type="entry name" value="MURAMOYLTETRAPEPTIDE CARBOXYPEPTIDASE"/>
    <property type="match status" value="1"/>
</dbReference>
<reference evidence="9" key="1">
    <citation type="submission" date="2014-04" db="EMBL/GenBank/DDBJ databases">
        <title>In planta biocontrol of soil-borne Fusarium wilt of banana through a plant endophytic bacterium, Burkholderia cenocepacia 869T2.</title>
        <authorList>
            <person name="Ho Y.-N."/>
            <person name="Chiang H.-M."/>
            <person name="Chao C.-P."/>
            <person name="Su C.-C."/>
            <person name="Hsu H.-F."/>
            <person name="Guo C.-T."/>
            <person name="Hsieh J.-L."/>
            <person name="Huang C.-C."/>
        </authorList>
    </citation>
    <scope>NUCLEOTIDE SEQUENCE [LARGE SCALE GENOMIC DNA]</scope>
    <source>
        <strain evidence="9">869T2</strain>
    </source>
</reference>